<feature type="compositionally biased region" description="Basic residues" evidence="6">
    <location>
        <begin position="1179"/>
        <end position="1194"/>
    </location>
</feature>
<evidence type="ECO:0000256" key="3">
    <source>
        <dbReference type="ARBA" id="ARBA00022490"/>
    </source>
</evidence>
<comment type="function">
    <text evidence="5">Component of the elongator complex which is required for multiple tRNA modifications, including mcm5U (5-methoxycarbonylmethyl uridine), mcm5s2U (5-methoxycarbonylmethyl-2-thiouridine), and ncm5U (5-carbamoylmethyl uridine). The elongator complex catalyzes formation of carboxymethyluridine in the wobble base at position 34 in tRNAs.</text>
</comment>
<dbReference type="SUPFAM" id="SSF69322">
    <property type="entry name" value="Tricorn protease domain 2"/>
    <property type="match status" value="1"/>
</dbReference>
<evidence type="ECO:0000256" key="4">
    <source>
        <dbReference type="ARBA" id="ARBA00022694"/>
    </source>
</evidence>
<comment type="caution">
    <text evidence="12">The sequence shown here is derived from an EMBL/GenBank/DDBJ whole genome shotgun (WGS) entry which is preliminary data.</text>
</comment>
<dbReference type="Pfam" id="PF23925">
    <property type="entry name" value="A-sol_ELP1"/>
    <property type="match status" value="1"/>
</dbReference>
<keyword evidence="4" id="KW-0819">tRNA processing</keyword>
<comment type="pathway">
    <text evidence="1">tRNA modification; 5-methoxycarbonylmethyl-2-thiouridine-tRNA biosynthesis.</text>
</comment>
<evidence type="ECO:0000313" key="12">
    <source>
        <dbReference type="EMBL" id="KAK9712591.1"/>
    </source>
</evidence>
<dbReference type="PIRSF" id="PIRSF017233">
    <property type="entry name" value="IKAP"/>
    <property type="match status" value="1"/>
</dbReference>
<proteinExistence type="inferred from homology"/>
<reference evidence="12 13" key="1">
    <citation type="submission" date="2023-04" db="EMBL/GenBank/DDBJ databases">
        <title>Genome of Basidiobolus ranarum AG-B5.</title>
        <authorList>
            <person name="Stajich J.E."/>
            <person name="Carter-House D."/>
            <person name="Gryganskyi A."/>
        </authorList>
    </citation>
    <scope>NUCLEOTIDE SEQUENCE [LARGE SCALE GENOMIC DNA]</scope>
    <source>
        <strain evidence="12 13">AG-B5</strain>
    </source>
</reference>
<dbReference type="InterPro" id="IPR056169">
    <property type="entry name" value="HB_ELP1"/>
</dbReference>
<feature type="region of interest" description="Disordered" evidence="6">
    <location>
        <begin position="1171"/>
        <end position="1194"/>
    </location>
</feature>
<keyword evidence="13" id="KW-1185">Reference proteome</keyword>
<sequence>MKNLILANKIAYSLPVSLPSDSYLRSLQACFDSVERDTYVAHKSEHDNEVKVLLLSERENWEEPSLTELASLPLGENFNEESSTIPEGVVGIRFLLELQAVCVALSNGDIYLIKKDGSPEEMVECVGSVEIGICAMEWSPDEELVLFITGKDTMLLMTKDFDVLGEHSIHVEEIGEDAQVNVGWGKKETQFHGSEGKQAALKRADTSSFTLSSNDDRQPRVSWRGDGNFFVVSIIDKSRGIRILRMYSREGVLQNTSEPVDKLEHVCSWKPSGSLITGSQLLPHKHDIVFFERNGLRHGEFSLREKDAKIVEIFWNSDSSVLAIWLENENRTVNKSCIQLWTMNNYHWYLKQEIGFDAIEGPIVQASWDVESALRLHIFTHSGCYHQYNYCWDHFVSGGASANETGMAAVIDGSSLLLTPFKFLNVPPPMSAFEIECEYPVSNVSFCSGAHVNNFATLNTNGSISLYETPFSKTTSKPTVPRLLGSFDTKEKLPCGTLKQIAWINPRAMVAIQSQIGKQDSLVLMHVQCEPEVTLLSVESIDSHTSIIRLYHNSVREEVLIESANGEIYQLDCEPGNFELMPFSGVSTLSEPCTWITSARIGSSPETSVEALIAQSDRNKLYVNNTLLASDCTSFYVTDHFLIYTTVSHIVRFIPLNIDIEEFKVPTDNTLKYDETIRRVERGSKIVAAISSSMSLVLQMPRGNLETVYPRAMVLSAVRESLDRLDYRSAFVDCRKHRLDLNILYDHSPDAFMENVALLVTQIKDVDYLNLFLSSLSNEDVTVTMYPMIFDKATRNKDQSKYTNKVNIICDAIRAQLNTLDTKKFMQPIITTYVKKTPPELEEALTLLREIKKQDSAAADDALKYTIFLVDVNLLHDVALGMYDFELVLMVAQQSQKDPREYLPFLTELQQLEQYYQRYRIDDHLGRHSKALMNLNLAGNQYFDDCLEYIKKYNLYVYALELFSTDSEKHNAVLDIYGDFLHTQSQFEEAGISYMMCGKLEKALESYQRALCWQEVFSLVHQLKYDDSEVAALGRSLASQLKDKRMCKDAAVILLDYVKDPEEAVDTLTNGNLWNEALRISNLYDRSDLIETHIKPGLVESFNHLNEDISEMNDQLSKQTTRLAEIRAKKAQEASEMELASDMLDNIDVMSDTTSMASDFSRYTKASTRMTSLSSKSGKTAKSRKKKEKRLRGKKGSAFEEEYLMDSLKRLILRFNVHQAESKSLVKHLALFGHSEKAREIQKKMLELHQTIKSSMDSIFVAIIQPTQAEILVLQQTGMDPPTPVEKPILIFEDWNMKFM</sequence>
<dbReference type="Pfam" id="PF23936">
    <property type="entry name" value="HB_ELP1"/>
    <property type="match status" value="1"/>
</dbReference>
<dbReference type="PANTHER" id="PTHR12747:SF0">
    <property type="entry name" value="ELONGATOR COMPLEX PROTEIN 1"/>
    <property type="match status" value="1"/>
</dbReference>
<evidence type="ECO:0000256" key="6">
    <source>
        <dbReference type="SAM" id="MobiDB-lite"/>
    </source>
</evidence>
<dbReference type="InterPro" id="IPR056167">
    <property type="entry name" value="A-sol_ELP1"/>
</dbReference>
<comment type="similarity">
    <text evidence="2 5">Belongs to the ELP1/IKA1 family.</text>
</comment>
<feature type="domain" description="ELP1 N-terminal second beta-propeller" evidence="8">
    <location>
        <begin position="410"/>
        <end position="687"/>
    </location>
</feature>
<dbReference type="Pfam" id="PF04762">
    <property type="entry name" value="Beta-prop_ELP1_1st"/>
    <property type="match status" value="1"/>
</dbReference>
<evidence type="ECO:0000259" key="8">
    <source>
        <dbReference type="Pfam" id="PF23797"/>
    </source>
</evidence>
<accession>A0ABR2W0N8</accession>
<feature type="domain" description="ELP1 three-helical bundle" evidence="11">
    <location>
        <begin position="1088"/>
        <end position="1259"/>
    </location>
</feature>
<dbReference type="InterPro" id="IPR056165">
    <property type="entry name" value="Beta-prop_ELP1_2nd"/>
</dbReference>
<evidence type="ECO:0000256" key="5">
    <source>
        <dbReference type="PIRNR" id="PIRNR017233"/>
    </source>
</evidence>
<evidence type="ECO:0000259" key="7">
    <source>
        <dbReference type="Pfam" id="PF04762"/>
    </source>
</evidence>
<keyword evidence="5" id="KW-0539">Nucleus</keyword>
<evidence type="ECO:0000313" key="13">
    <source>
        <dbReference type="Proteomes" id="UP001479436"/>
    </source>
</evidence>
<organism evidence="12 13">
    <name type="scientific">Basidiobolus ranarum</name>
    <dbReference type="NCBI Taxonomy" id="34480"/>
    <lineage>
        <taxon>Eukaryota</taxon>
        <taxon>Fungi</taxon>
        <taxon>Fungi incertae sedis</taxon>
        <taxon>Zoopagomycota</taxon>
        <taxon>Entomophthoromycotina</taxon>
        <taxon>Basidiobolomycetes</taxon>
        <taxon>Basidiobolales</taxon>
        <taxon>Basidiobolaceae</taxon>
        <taxon>Basidiobolus</taxon>
    </lineage>
</organism>
<feature type="domain" description="ELP1 first N-terminal beta-propeller" evidence="7">
    <location>
        <begin position="1"/>
        <end position="370"/>
    </location>
</feature>
<evidence type="ECO:0000259" key="11">
    <source>
        <dbReference type="Pfam" id="PF23936"/>
    </source>
</evidence>
<evidence type="ECO:0000256" key="2">
    <source>
        <dbReference type="ARBA" id="ARBA00006086"/>
    </source>
</evidence>
<name>A0ABR2W0N8_9FUNG</name>
<dbReference type="InterPro" id="IPR056166">
    <property type="entry name" value="TPR_ELP1"/>
</dbReference>
<evidence type="ECO:0000259" key="10">
    <source>
        <dbReference type="Pfam" id="PF23925"/>
    </source>
</evidence>
<dbReference type="EMBL" id="JASJQH010007209">
    <property type="protein sequence ID" value="KAK9712591.1"/>
    <property type="molecule type" value="Genomic_DNA"/>
</dbReference>
<evidence type="ECO:0000259" key="9">
    <source>
        <dbReference type="Pfam" id="PF23878"/>
    </source>
</evidence>
<comment type="subcellular location">
    <subcellularLocation>
        <location evidence="5">Cytoplasm</location>
    </subcellularLocation>
    <subcellularLocation>
        <location evidence="5">Nucleus</location>
    </subcellularLocation>
</comment>
<protein>
    <recommendedName>
        <fullName evidence="5">Elongator complex protein 1</fullName>
    </recommendedName>
</protein>
<dbReference type="Pfam" id="PF23797">
    <property type="entry name" value="Beta-prop_ELP1_2nd"/>
    <property type="match status" value="1"/>
</dbReference>
<feature type="domain" description="ELP1 alpha-solenoid" evidence="10">
    <location>
        <begin position="711"/>
        <end position="909"/>
    </location>
</feature>
<dbReference type="InterPro" id="IPR006849">
    <property type="entry name" value="Elp1"/>
</dbReference>
<gene>
    <name evidence="12" type="primary">ELP1</name>
    <name evidence="12" type="ORF">K7432_007061</name>
</gene>
<dbReference type="InterPro" id="IPR056164">
    <property type="entry name" value="Beta-prop_ELP1_1st"/>
</dbReference>
<dbReference type="PANTHER" id="PTHR12747">
    <property type="entry name" value="ELONGATOR COMPLEX PROTEIN 1"/>
    <property type="match status" value="1"/>
</dbReference>
<evidence type="ECO:0000256" key="1">
    <source>
        <dbReference type="ARBA" id="ARBA00005043"/>
    </source>
</evidence>
<keyword evidence="3 5" id="KW-0963">Cytoplasm</keyword>
<dbReference type="Proteomes" id="UP001479436">
    <property type="component" value="Unassembled WGS sequence"/>
</dbReference>
<dbReference type="Pfam" id="PF23878">
    <property type="entry name" value="TPR_ELP1"/>
    <property type="match status" value="1"/>
</dbReference>
<feature type="domain" description="ELP1 TPR" evidence="9">
    <location>
        <begin position="916"/>
        <end position="1079"/>
    </location>
</feature>